<organism evidence="10 11">
    <name type="scientific">Phocaeicola vulgatus</name>
    <name type="common">Bacteroides vulgatus</name>
    <dbReference type="NCBI Taxonomy" id="821"/>
    <lineage>
        <taxon>Bacteria</taxon>
        <taxon>Pseudomonadati</taxon>
        <taxon>Bacteroidota</taxon>
        <taxon>Bacteroidia</taxon>
        <taxon>Bacteroidales</taxon>
        <taxon>Bacteroidaceae</taxon>
        <taxon>Phocaeicola</taxon>
    </lineage>
</organism>
<evidence type="ECO:0000313" key="10">
    <source>
        <dbReference type="EMBL" id="RHH75993.1"/>
    </source>
</evidence>
<feature type="transmembrane region" description="Helical" evidence="6">
    <location>
        <begin position="652"/>
        <end position="671"/>
    </location>
</feature>
<evidence type="ECO:0000256" key="4">
    <source>
        <dbReference type="ARBA" id="ARBA00022989"/>
    </source>
</evidence>
<evidence type="ECO:0000313" key="11">
    <source>
        <dbReference type="Proteomes" id="UP000283713"/>
    </source>
</evidence>
<feature type="transmembrane region" description="Helical" evidence="6">
    <location>
        <begin position="328"/>
        <end position="354"/>
    </location>
</feature>
<keyword evidence="3 6" id="KW-0812">Transmembrane</keyword>
<dbReference type="AlphaFoldDB" id="A0A174MJQ4"/>
<dbReference type="EMBL" id="JAWDET010000006">
    <property type="protein sequence ID" value="MDU0240726.1"/>
    <property type="molecule type" value="Genomic_DNA"/>
</dbReference>
<dbReference type="PANTHER" id="PTHR30572:SF18">
    <property type="entry name" value="ABC-TYPE MACROLIDE FAMILY EXPORT SYSTEM PERMEASE COMPONENT 2"/>
    <property type="match status" value="1"/>
</dbReference>
<gene>
    <name evidence="10" type="ORF">DW193_15340</name>
    <name evidence="9" type="ORF">RVH43_08865</name>
</gene>
<feature type="transmembrane region" description="Helical" evidence="6">
    <location>
        <begin position="421"/>
        <end position="440"/>
    </location>
</feature>
<reference evidence="10 11" key="1">
    <citation type="submission" date="2018-08" db="EMBL/GenBank/DDBJ databases">
        <title>A genome reference for cultivated species of the human gut microbiota.</title>
        <authorList>
            <person name="Zou Y."/>
            <person name="Xue W."/>
            <person name="Luo G."/>
        </authorList>
    </citation>
    <scope>NUCLEOTIDE SEQUENCE [LARGE SCALE GENOMIC DNA]</scope>
    <source>
        <strain evidence="10 11">AM16-6</strain>
    </source>
</reference>
<evidence type="ECO:0000259" key="8">
    <source>
        <dbReference type="Pfam" id="PF12704"/>
    </source>
</evidence>
<feature type="transmembrane region" description="Helical" evidence="6">
    <location>
        <begin position="703"/>
        <end position="726"/>
    </location>
</feature>
<dbReference type="GO" id="GO:0022857">
    <property type="term" value="F:transmembrane transporter activity"/>
    <property type="evidence" value="ECO:0007669"/>
    <property type="project" value="TreeGrafter"/>
</dbReference>
<name>A0A174MJQ4_PHOVU</name>
<reference evidence="9" key="2">
    <citation type="submission" date="2023-10" db="EMBL/GenBank/DDBJ databases">
        <title>Genome of Potential pathogenic bacteria in Crohn's disease.</title>
        <authorList>
            <person name="Rodriguez-Palacios A."/>
        </authorList>
    </citation>
    <scope>NUCLEOTIDE SEQUENCE</scope>
    <source>
        <strain evidence="9">CavFT-hAR11</strain>
    </source>
</reference>
<dbReference type="Pfam" id="PF12704">
    <property type="entry name" value="MacB_PCD"/>
    <property type="match status" value="1"/>
</dbReference>
<evidence type="ECO:0000313" key="9">
    <source>
        <dbReference type="EMBL" id="MDU0240726.1"/>
    </source>
</evidence>
<dbReference type="InterPro" id="IPR050250">
    <property type="entry name" value="Macrolide_Exporter_MacB"/>
</dbReference>
<feature type="transmembrane region" description="Helical" evidence="6">
    <location>
        <begin position="282"/>
        <end position="308"/>
    </location>
</feature>
<keyword evidence="4 6" id="KW-1133">Transmembrane helix</keyword>
<feature type="transmembrane region" description="Helical" evidence="6">
    <location>
        <begin position="366"/>
        <end position="392"/>
    </location>
</feature>
<keyword evidence="5 6" id="KW-0472">Membrane</keyword>
<proteinExistence type="predicted"/>
<accession>A0A174MJQ4</accession>
<evidence type="ECO:0000256" key="6">
    <source>
        <dbReference type="SAM" id="Phobius"/>
    </source>
</evidence>
<dbReference type="PANTHER" id="PTHR30572">
    <property type="entry name" value="MEMBRANE COMPONENT OF TRANSPORTER-RELATED"/>
    <property type="match status" value="1"/>
</dbReference>
<evidence type="ECO:0000259" key="7">
    <source>
        <dbReference type="Pfam" id="PF02687"/>
    </source>
</evidence>
<evidence type="ECO:0000256" key="2">
    <source>
        <dbReference type="ARBA" id="ARBA00022475"/>
    </source>
</evidence>
<evidence type="ECO:0000256" key="5">
    <source>
        <dbReference type="ARBA" id="ARBA00023136"/>
    </source>
</evidence>
<feature type="domain" description="ABC3 transporter permease C-terminal" evidence="7">
    <location>
        <begin position="287"/>
        <end position="401"/>
    </location>
</feature>
<feature type="domain" description="MacB-like periplasmic core" evidence="8">
    <location>
        <begin position="23"/>
        <end position="245"/>
    </location>
</feature>
<dbReference type="InterPro" id="IPR025857">
    <property type="entry name" value="MacB_PCD"/>
</dbReference>
<comment type="subcellular location">
    <subcellularLocation>
        <location evidence="1">Cell membrane</location>
        <topology evidence="1">Multi-pass membrane protein</topology>
    </subcellularLocation>
</comment>
<sequence>MKQLYYAIQTILHGRGSNVTKVISLSLGLTVGILLFSQIAFELSYEKCYPEAGNLGIVRAYYHNLETGESMGDDGDIYDYSVFAPIAAALAENMPIEVEKATCINSYTANGNYYYENQLLSDDEQCLMVDTCFFQTFGIPVLKGNPNDLINSNTLFVSESFARRFFGDADPIGKVLILERKTEMIVRGVYRDIPENTMFKADFVVSVHKEGGYKDGAGWGGNDIFYAVFRTGEASDIEVVNDNIQRMVEKYMPTEHNGWKLELSVIPLATKHQTSSETTKRLVIYGFLGFSIFFVAIMNYMLIVIATLGRRAKSVGVHKCNGANNGNIFSMFMMETGIIVLVSILVCAFIIFNARDLIEDLLSVRLASLFTWGTLWVPLLVVVLLFLLAGVLPGRIFSHIPVTQVFRRYTDGKKGWKRSLLFIQFTGVSFVLGLLLVTLMQYSHLMNRDMGINTAGLVEAESWLDIEIVPHMRDEIRRQPMVESVATASHSVLGQYWTKGLMGSDGKRIGVLNMNYVDFNYPDVVGITIIEGKPMTHAKDLLVNEEIVRLKKWTDGAVGKPFDEIKEGTIVGVFRDVRNQSFYQAQQPIVLIGGNAFNHTFNVRLKEPYDENLKRLNEFMDKTFPQVALTFHTVDDMLSEIYKDVYRFRNSVLITSGFILLIVIMGLIGYVNDETQRRSKEIAIRKVNGAEASNILRLLVCDILYVSIPSILLGIVIAYFIGKAWLEQFAEQVDLNPLLFLATALIVAIIIVACVVLKAWHIANENPVNSIKSE</sequence>
<evidence type="ECO:0000256" key="3">
    <source>
        <dbReference type="ARBA" id="ARBA00022692"/>
    </source>
</evidence>
<protein>
    <submittedName>
        <fullName evidence="10">ABC transporter permease</fullName>
    </submittedName>
    <submittedName>
        <fullName evidence="9">FtsX-like permease family protein</fullName>
    </submittedName>
</protein>
<keyword evidence="2" id="KW-1003">Cell membrane</keyword>
<dbReference type="Pfam" id="PF02687">
    <property type="entry name" value="FtsX"/>
    <property type="match status" value="2"/>
</dbReference>
<dbReference type="RefSeq" id="WP_057280404.1">
    <property type="nucleotide sequence ID" value="NZ_CZAN01000016.1"/>
</dbReference>
<dbReference type="InterPro" id="IPR003838">
    <property type="entry name" value="ABC3_permease_C"/>
</dbReference>
<dbReference type="EMBL" id="QRKA01000025">
    <property type="protein sequence ID" value="RHH75993.1"/>
    <property type="molecule type" value="Genomic_DNA"/>
</dbReference>
<evidence type="ECO:0000256" key="1">
    <source>
        <dbReference type="ARBA" id="ARBA00004651"/>
    </source>
</evidence>
<dbReference type="GO" id="GO:0005886">
    <property type="term" value="C:plasma membrane"/>
    <property type="evidence" value="ECO:0007669"/>
    <property type="project" value="UniProtKB-SubCell"/>
</dbReference>
<comment type="caution">
    <text evidence="10">The sequence shown here is derived from an EMBL/GenBank/DDBJ whole genome shotgun (WGS) entry which is preliminary data.</text>
</comment>
<feature type="transmembrane region" description="Helical" evidence="6">
    <location>
        <begin position="738"/>
        <end position="760"/>
    </location>
</feature>
<dbReference type="Proteomes" id="UP000283713">
    <property type="component" value="Unassembled WGS sequence"/>
</dbReference>
<feature type="transmembrane region" description="Helical" evidence="6">
    <location>
        <begin position="22"/>
        <end position="41"/>
    </location>
</feature>
<feature type="domain" description="ABC3 transporter permease C-terminal" evidence="7">
    <location>
        <begin position="654"/>
        <end position="767"/>
    </location>
</feature>
<dbReference type="Proteomes" id="UP001181239">
    <property type="component" value="Unassembled WGS sequence"/>
</dbReference>